<dbReference type="InterPro" id="IPR029063">
    <property type="entry name" value="SAM-dependent_MTases_sf"/>
</dbReference>
<proteinExistence type="predicted"/>
<reference evidence="1 2" key="2">
    <citation type="journal article" date="2016" name="ISME J.">
        <title>Physiological and genomic characterization of two novel marine thaumarchaeal strains indicates niche differentiation.</title>
        <authorList>
            <person name="Bayer B."/>
            <person name="Vojvoda J."/>
            <person name="Offre P."/>
            <person name="Alves R.J."/>
            <person name="Elisabeth N.H."/>
            <person name="Garcia J.A."/>
            <person name="Volland J.M."/>
            <person name="Srivastava A."/>
            <person name="Schleper C."/>
            <person name="Herndl G.J."/>
        </authorList>
    </citation>
    <scope>NUCLEOTIDE SEQUENCE [LARGE SCALE GENOMIC DNA]</scope>
    <source>
        <strain evidence="1 2">D3C</strain>
    </source>
</reference>
<dbReference type="OrthoDB" id="7386at2157"/>
<dbReference type="PATRIC" id="fig|1582439.9.peg.1408"/>
<dbReference type="RefSeq" id="WP_148703393.1">
    <property type="nucleotide sequence ID" value="NZ_CP010868.1"/>
</dbReference>
<dbReference type="Gene3D" id="3.40.50.150">
    <property type="entry name" value="Vaccinia Virus protein VP39"/>
    <property type="match status" value="1"/>
</dbReference>
<evidence type="ECO:0000313" key="2">
    <source>
        <dbReference type="Proteomes" id="UP000032027"/>
    </source>
</evidence>
<reference evidence="2" key="1">
    <citation type="submission" date="2015-02" db="EMBL/GenBank/DDBJ databases">
        <title>Characterization of two novel Thaumarchaeota isolated from the Northern Adriatic Sea.</title>
        <authorList>
            <person name="Bayer B."/>
            <person name="Vojvoda J."/>
            <person name="Offre P."/>
            <person name="Srivastava A."/>
            <person name="Elisabeth N."/>
            <person name="Garcia J.A.L."/>
            <person name="Schleper C."/>
            <person name="Herndl G.J."/>
        </authorList>
    </citation>
    <scope>NUCLEOTIDE SEQUENCE [LARGE SCALE GENOMIC DNA]</scope>
    <source>
        <strain evidence="2">D3C</strain>
    </source>
</reference>
<gene>
    <name evidence="1" type="ORF">NPIRD3C_1363</name>
</gene>
<dbReference type="EMBL" id="CP010868">
    <property type="protein sequence ID" value="AJM92575.1"/>
    <property type="molecule type" value="Genomic_DNA"/>
</dbReference>
<accession>A0A0C5C004</accession>
<protein>
    <recommendedName>
        <fullName evidence="3">DOT1 domain-containing protein</fullName>
    </recommendedName>
</protein>
<sequence length="275" mass="31098">MFDQIIKNFVSIKQDFAKNYSGNAHIQEVIPASTSDQFPLEESHLEYIHKFVEKNPIYFNSFEEKILGIDCVVYEGDINDYWLNSIKHGTSCQPFYPTWMFSAYLMVLIAKKLGYQELIDIGSGDGRIAFCGKFLGFTSHSIEIDDGLVELQKLICNDIEQNFDPVCDDALEFDYSKFQLKSPVFFIGGLPQMGGDMLATSIIDKINSIDNLKKSTGIVFAGTHSKRQLSGNLSDGGWSSLIQNHNLQVIKTVSLPTVWTFDQTSETPYIYTKFN</sequence>
<dbReference type="KEGG" id="nid:NPIRD3C_1363"/>
<evidence type="ECO:0008006" key="3">
    <source>
        <dbReference type="Google" id="ProtNLM"/>
    </source>
</evidence>
<organism evidence="1 2">
    <name type="scientific">Nitrosopumilus piranensis</name>
    <dbReference type="NCBI Taxonomy" id="1582439"/>
    <lineage>
        <taxon>Archaea</taxon>
        <taxon>Nitrososphaerota</taxon>
        <taxon>Nitrososphaeria</taxon>
        <taxon>Nitrosopumilales</taxon>
        <taxon>Nitrosopumilaceae</taxon>
        <taxon>Nitrosopumilus</taxon>
    </lineage>
</organism>
<name>A0A0C5C004_9ARCH</name>
<dbReference type="SUPFAM" id="SSF53335">
    <property type="entry name" value="S-adenosyl-L-methionine-dependent methyltransferases"/>
    <property type="match status" value="1"/>
</dbReference>
<dbReference type="Proteomes" id="UP000032027">
    <property type="component" value="Chromosome"/>
</dbReference>
<dbReference type="GeneID" id="41600491"/>
<dbReference type="STRING" id="1582439.NPIRD3C_1363"/>
<dbReference type="HOGENOM" id="CLU_065731_0_0_2"/>
<dbReference type="AlphaFoldDB" id="A0A0C5C004"/>
<keyword evidence="2" id="KW-1185">Reference proteome</keyword>
<reference evidence="1 2" key="3">
    <citation type="journal article" date="2019" name="Int. J. Syst. Evol. Microbiol.">
        <title>Nitrosopumilus adriaticus sp. nov. and Nitrosopumilus piranensis sp. nov., two ammonia-oxidizing archaea from the Adriatic Sea and members of the class Nitrososphaeria.</title>
        <authorList>
            <person name="Bayer B."/>
            <person name="Vojvoda J."/>
            <person name="Reinthaler T."/>
            <person name="Reyes C."/>
            <person name="Pinto M."/>
            <person name="Herndl G.J."/>
        </authorList>
    </citation>
    <scope>NUCLEOTIDE SEQUENCE [LARGE SCALE GENOMIC DNA]</scope>
    <source>
        <strain evidence="1 2">D3C</strain>
    </source>
</reference>
<evidence type="ECO:0000313" key="1">
    <source>
        <dbReference type="EMBL" id="AJM92575.1"/>
    </source>
</evidence>